<dbReference type="Pfam" id="PF01402">
    <property type="entry name" value="RHH_1"/>
    <property type="match status" value="1"/>
</dbReference>
<feature type="domain" description="Ribbon-helix-helix protein CopG" evidence="1">
    <location>
        <begin position="6"/>
        <end position="40"/>
    </location>
</feature>
<gene>
    <name evidence="2" type="ORF">FHU40_001140</name>
</gene>
<dbReference type="GO" id="GO:0006355">
    <property type="term" value="P:regulation of DNA-templated transcription"/>
    <property type="evidence" value="ECO:0007669"/>
    <property type="project" value="InterPro"/>
</dbReference>
<dbReference type="SUPFAM" id="SSF47598">
    <property type="entry name" value="Ribbon-helix-helix"/>
    <property type="match status" value="1"/>
</dbReference>
<dbReference type="Proteomes" id="UP000589626">
    <property type="component" value="Unassembled WGS sequence"/>
</dbReference>
<dbReference type="Gene3D" id="1.10.1220.10">
    <property type="entry name" value="Met repressor-like"/>
    <property type="match status" value="1"/>
</dbReference>
<evidence type="ECO:0000259" key="1">
    <source>
        <dbReference type="Pfam" id="PF01402"/>
    </source>
</evidence>
<name>A0A7W4VU07_9ACTN</name>
<dbReference type="EMBL" id="JACHWR010000001">
    <property type="protein sequence ID" value="MBB3041339.1"/>
    <property type="molecule type" value="Genomic_DNA"/>
</dbReference>
<dbReference type="InterPro" id="IPR013321">
    <property type="entry name" value="Arc_rbn_hlx_hlx"/>
</dbReference>
<accession>A0A7W4VU07</accession>
<dbReference type="InterPro" id="IPR010985">
    <property type="entry name" value="Ribbon_hlx_hlx"/>
</dbReference>
<dbReference type="AlphaFoldDB" id="A0A7W4VU07"/>
<protein>
    <submittedName>
        <fullName evidence="2">Arc/MetJ-type ribon-helix-helix transcriptional regulator</fullName>
    </submittedName>
</protein>
<dbReference type="RefSeq" id="WP_183591253.1">
    <property type="nucleotide sequence ID" value="NZ_JACHWR010000001.1"/>
</dbReference>
<keyword evidence="3" id="KW-1185">Reference proteome</keyword>
<dbReference type="InterPro" id="IPR002145">
    <property type="entry name" value="CopG"/>
</dbReference>
<reference evidence="2 3" key="1">
    <citation type="submission" date="2020-08" db="EMBL/GenBank/DDBJ databases">
        <title>Sequencing the genomes of 1000 actinobacteria strains.</title>
        <authorList>
            <person name="Klenk H.-P."/>
        </authorList>
    </citation>
    <scope>NUCLEOTIDE SEQUENCE [LARGE SCALE GENOMIC DNA]</scope>
    <source>
        <strain evidence="2 3">DSM 105498</strain>
    </source>
</reference>
<evidence type="ECO:0000313" key="2">
    <source>
        <dbReference type="EMBL" id="MBB3041339.1"/>
    </source>
</evidence>
<proteinExistence type="predicted"/>
<comment type="caution">
    <text evidence="2">The sequence shown here is derived from an EMBL/GenBank/DDBJ whole genome shotgun (WGS) entry which is preliminary data.</text>
</comment>
<evidence type="ECO:0000313" key="3">
    <source>
        <dbReference type="Proteomes" id="UP000589626"/>
    </source>
</evidence>
<sequence length="84" mass="9606">MAVRKVAVTLPEELYDLVERARAIEHRTRSEVIQEALRTHFGEAVYVPSDAERRKLVEALDALHEEPAATRSWIDVRRELGPGE</sequence>
<organism evidence="2 3">
    <name type="scientific">Nocardioides soli</name>
    <dbReference type="NCBI Taxonomy" id="1036020"/>
    <lineage>
        <taxon>Bacteria</taxon>
        <taxon>Bacillati</taxon>
        <taxon>Actinomycetota</taxon>
        <taxon>Actinomycetes</taxon>
        <taxon>Propionibacteriales</taxon>
        <taxon>Nocardioidaceae</taxon>
        <taxon>Nocardioides</taxon>
    </lineage>
</organism>